<name>A0A426XR15_ENSVE</name>
<evidence type="ECO:0000313" key="2">
    <source>
        <dbReference type="Proteomes" id="UP000287651"/>
    </source>
</evidence>
<reference evidence="1 2" key="1">
    <citation type="journal article" date="2014" name="Agronomy (Basel)">
        <title>A Draft Genome Sequence for Ensete ventricosum, the Drought-Tolerant Tree Against Hunger.</title>
        <authorList>
            <person name="Harrison J."/>
            <person name="Moore K.A."/>
            <person name="Paszkiewicz K."/>
            <person name="Jones T."/>
            <person name="Grant M."/>
            <person name="Ambacheew D."/>
            <person name="Muzemil S."/>
            <person name="Studholme D.J."/>
        </authorList>
    </citation>
    <scope>NUCLEOTIDE SEQUENCE [LARGE SCALE GENOMIC DNA]</scope>
</reference>
<organism evidence="1 2">
    <name type="scientific">Ensete ventricosum</name>
    <name type="common">Abyssinian banana</name>
    <name type="synonym">Musa ensete</name>
    <dbReference type="NCBI Taxonomy" id="4639"/>
    <lineage>
        <taxon>Eukaryota</taxon>
        <taxon>Viridiplantae</taxon>
        <taxon>Streptophyta</taxon>
        <taxon>Embryophyta</taxon>
        <taxon>Tracheophyta</taxon>
        <taxon>Spermatophyta</taxon>
        <taxon>Magnoliopsida</taxon>
        <taxon>Liliopsida</taxon>
        <taxon>Zingiberales</taxon>
        <taxon>Musaceae</taxon>
        <taxon>Ensete</taxon>
    </lineage>
</organism>
<comment type="caution">
    <text evidence="1">The sequence shown here is derived from an EMBL/GenBank/DDBJ whole genome shotgun (WGS) entry which is preliminary data.</text>
</comment>
<dbReference type="Proteomes" id="UP000287651">
    <property type="component" value="Unassembled WGS sequence"/>
</dbReference>
<dbReference type="AlphaFoldDB" id="A0A426XR15"/>
<protein>
    <submittedName>
        <fullName evidence="1">Uncharacterized protein</fullName>
    </submittedName>
</protein>
<feature type="non-terminal residue" evidence="1">
    <location>
        <position position="1"/>
    </location>
</feature>
<dbReference type="EMBL" id="AMZH03018239">
    <property type="protein sequence ID" value="RRT41865.1"/>
    <property type="molecule type" value="Genomic_DNA"/>
</dbReference>
<accession>A0A426XR15</accession>
<sequence>AAATLAHWQPPCQGATTPTAGVAAHVGDRAGRGRQPLAGALQPAPFVGPTLQSVVPAGDASPCRGHPYGQLTPLAGVVGLPFELAVAAANRPLAGGLGRGLAMAGRPRMRANRG</sequence>
<evidence type="ECO:0000313" key="1">
    <source>
        <dbReference type="EMBL" id="RRT41865.1"/>
    </source>
</evidence>
<proteinExistence type="predicted"/>
<gene>
    <name evidence="1" type="ORF">B296_00044002</name>
</gene>